<dbReference type="EMBL" id="JBHFFA010000002">
    <property type="protein sequence ID" value="KAL2642740.1"/>
    <property type="molecule type" value="Genomic_DNA"/>
</dbReference>
<comment type="caution">
    <text evidence="1">The sequence shown here is derived from an EMBL/GenBank/DDBJ whole genome shotgun (WGS) entry which is preliminary data.</text>
</comment>
<organism evidence="1 2">
    <name type="scientific">Riccia fluitans</name>
    <dbReference type="NCBI Taxonomy" id="41844"/>
    <lineage>
        <taxon>Eukaryota</taxon>
        <taxon>Viridiplantae</taxon>
        <taxon>Streptophyta</taxon>
        <taxon>Embryophyta</taxon>
        <taxon>Marchantiophyta</taxon>
        <taxon>Marchantiopsida</taxon>
        <taxon>Marchantiidae</taxon>
        <taxon>Marchantiales</taxon>
        <taxon>Ricciaceae</taxon>
        <taxon>Riccia</taxon>
    </lineage>
</organism>
<gene>
    <name evidence="1" type="ORF">R1flu_010327</name>
</gene>
<evidence type="ECO:0000313" key="2">
    <source>
        <dbReference type="Proteomes" id="UP001605036"/>
    </source>
</evidence>
<dbReference type="Proteomes" id="UP001605036">
    <property type="component" value="Unassembled WGS sequence"/>
</dbReference>
<reference evidence="1 2" key="1">
    <citation type="submission" date="2024-09" db="EMBL/GenBank/DDBJ databases">
        <title>Chromosome-scale assembly of Riccia fluitans.</title>
        <authorList>
            <person name="Paukszto L."/>
            <person name="Sawicki J."/>
            <person name="Karawczyk K."/>
            <person name="Piernik-Szablinska J."/>
            <person name="Szczecinska M."/>
            <person name="Mazdziarz M."/>
        </authorList>
    </citation>
    <scope>NUCLEOTIDE SEQUENCE [LARGE SCALE GENOMIC DNA]</scope>
    <source>
        <strain evidence="1">Rf_01</strain>
        <tissue evidence="1">Aerial parts of the thallus</tissue>
    </source>
</reference>
<keyword evidence="2" id="KW-1185">Reference proteome</keyword>
<dbReference type="AlphaFoldDB" id="A0ABD1Z5F8"/>
<evidence type="ECO:0000313" key="1">
    <source>
        <dbReference type="EMBL" id="KAL2642740.1"/>
    </source>
</evidence>
<protein>
    <submittedName>
        <fullName evidence="1">Uncharacterized protein</fullName>
    </submittedName>
</protein>
<proteinExistence type="predicted"/>
<sequence>MWTTLSPNTRTGMQLSLLKNENAPNSMGGLIADFSKVYLQLPWLIFLPQTPHASRFGIPSLMGGRETDFVRRKPPGGAEANYAEWHDPVGGQVPTSTLLPSRRRAAPAVLLAGCSLGGIKRTRWSTILSICR</sequence>
<name>A0ABD1Z5F8_9MARC</name>
<accession>A0ABD1Z5F8</accession>